<organism evidence="2 3">
    <name type="scientific">Pseudo-nitzschia multistriata</name>
    <dbReference type="NCBI Taxonomy" id="183589"/>
    <lineage>
        <taxon>Eukaryota</taxon>
        <taxon>Sar</taxon>
        <taxon>Stramenopiles</taxon>
        <taxon>Ochrophyta</taxon>
        <taxon>Bacillariophyta</taxon>
        <taxon>Bacillariophyceae</taxon>
        <taxon>Bacillariophycidae</taxon>
        <taxon>Bacillariales</taxon>
        <taxon>Bacillariaceae</taxon>
        <taxon>Pseudo-nitzschia</taxon>
    </lineage>
</organism>
<evidence type="ECO:0000313" key="3">
    <source>
        <dbReference type="Proteomes" id="UP000291116"/>
    </source>
</evidence>
<keyword evidence="1" id="KW-0732">Signal</keyword>
<accession>A0A448ZCK8</accession>
<dbReference type="AlphaFoldDB" id="A0A448ZCK8"/>
<name>A0A448ZCK8_9STRA</name>
<dbReference type="Proteomes" id="UP000291116">
    <property type="component" value="Unassembled WGS sequence"/>
</dbReference>
<feature type="chain" id="PRO_5019337953" evidence="1">
    <location>
        <begin position="23"/>
        <end position="227"/>
    </location>
</feature>
<protein>
    <submittedName>
        <fullName evidence="2">Uncharacterized protein</fullName>
    </submittedName>
</protein>
<keyword evidence="3" id="KW-1185">Reference proteome</keyword>
<evidence type="ECO:0000256" key="1">
    <source>
        <dbReference type="SAM" id="SignalP"/>
    </source>
</evidence>
<reference evidence="2 3" key="1">
    <citation type="submission" date="2019-01" db="EMBL/GenBank/DDBJ databases">
        <authorList>
            <person name="Ferrante I. M."/>
        </authorList>
    </citation>
    <scope>NUCLEOTIDE SEQUENCE [LARGE SCALE GENOMIC DNA]</scope>
    <source>
        <strain evidence="2 3">B856</strain>
    </source>
</reference>
<sequence length="227" mass="24823">MILPTTMFAVAVIAGCRQSVDAFSTVRRSVDHVGNTLQPRTAPVTLFGILDDLMEEENSCEEEEGKNDDDERLERLYHSLIFSGDVKSEISRRLEACTDPGFSEYLVASSKSTRDRDEQQGLEELIGLIEEVKTTAAMEAAAEKEAALAKAEKDKELRTEAEAQTAINASESKKLTNADLLKKANQIDAAIALSDDEKPSDFISDCREVVNLSRGFNDSGQMRVGGG</sequence>
<gene>
    <name evidence="2" type="ORF">PSNMU_V1.4_AUG-EV-PASAV3_0066550</name>
</gene>
<evidence type="ECO:0000313" key="2">
    <source>
        <dbReference type="EMBL" id="VEU39779.1"/>
    </source>
</evidence>
<feature type="signal peptide" evidence="1">
    <location>
        <begin position="1"/>
        <end position="22"/>
    </location>
</feature>
<dbReference type="EMBL" id="CAACVS010000236">
    <property type="protein sequence ID" value="VEU39779.1"/>
    <property type="molecule type" value="Genomic_DNA"/>
</dbReference>
<proteinExistence type="predicted"/>